<accession>A0A5Q0UH58</accession>
<evidence type="ECO:0000313" key="1">
    <source>
        <dbReference type="EMBL" id="QGA81003.1"/>
    </source>
</evidence>
<reference evidence="2" key="1">
    <citation type="submission" date="2019-05" db="EMBL/GenBank/DDBJ databases">
        <title>Candidatus Nanohalobium constans, a novel model system to study the DPANN nano-sized archaea: genomic and physiological characterization of a nanoarchaeon co-cultured with its chitinotrophic host.</title>
        <authorList>
            <person name="La Cono V."/>
            <person name="Arcadi E."/>
            <person name="Crisafi F."/>
            <person name="Denaro R."/>
            <person name="La Spada G."/>
            <person name="Messina E."/>
            <person name="Smedile F."/>
            <person name="Toshchakov S.V."/>
            <person name="Shevchenko M.A."/>
            <person name="Golyshin P.N."/>
            <person name="Golyshina O.V."/>
            <person name="Ferrer M."/>
            <person name="Rohde M."/>
            <person name="Mushegian A."/>
            <person name="Sorokin D.Y."/>
            <person name="Giuliano L."/>
            <person name="Yakimov M.M."/>
        </authorList>
    </citation>
    <scope>NUCLEOTIDE SEQUENCE [LARGE SCALE GENOMIC DNA]</scope>
    <source>
        <strain evidence="2">LC1Nh</strain>
    </source>
</reference>
<dbReference type="EMBL" id="CP040089">
    <property type="protein sequence ID" value="QGA81003.1"/>
    <property type="molecule type" value="Genomic_DNA"/>
</dbReference>
<gene>
    <name evidence="1" type="ORF">LC1Nh_1135</name>
</gene>
<dbReference type="RefSeq" id="WP_153550751.1">
    <property type="nucleotide sequence ID" value="NZ_CP040089.1"/>
</dbReference>
<dbReference type="GeneID" id="42365533"/>
<proteinExistence type="predicted"/>
<organism evidence="1 2">
    <name type="scientific">Candidatus Nanohalobium constans</name>
    <dbReference type="NCBI Taxonomy" id="2565781"/>
    <lineage>
        <taxon>Archaea</taxon>
        <taxon>Candidatus Nanohalarchaeota</taxon>
        <taxon>Candidatus Nanohalobia</taxon>
        <taxon>Candidatus Nanohalobiales</taxon>
        <taxon>Candidatus Nanohalobiaceae</taxon>
        <taxon>Candidatus Nanohalobium</taxon>
    </lineage>
</organism>
<evidence type="ECO:0000313" key="2">
    <source>
        <dbReference type="Proteomes" id="UP000377803"/>
    </source>
</evidence>
<protein>
    <submittedName>
        <fullName evidence="1">Uncharacterized protein</fullName>
    </submittedName>
</protein>
<sequence length="150" mass="16735">MAVKKGFYFSMDALTASMILLAAVGMIMAHNPRNDQNSDSPDLDLLHTASIQETSQWNSSINSSKTVLSHIYRQHYAGNSTKADEICNNYFNRSKRFALYMSNTTQRDKICGGLKPSEEDKLIADQIITPDIKINNTFVGPRKAVMVVSN</sequence>
<dbReference type="AlphaFoldDB" id="A0A5Q0UH58"/>
<dbReference type="KEGG" id="ncon:LC1Nh_1135"/>
<dbReference type="Proteomes" id="UP000377803">
    <property type="component" value="Chromosome"/>
</dbReference>
<name>A0A5Q0UH58_9ARCH</name>
<keyword evidence="2" id="KW-1185">Reference proteome</keyword>